<protein>
    <submittedName>
        <fullName evidence="2">Uncharacterized protein</fullName>
    </submittedName>
</protein>
<gene>
    <name evidence="2" type="ORF">CTEN210_14006</name>
</gene>
<feature type="transmembrane region" description="Helical" evidence="1">
    <location>
        <begin position="134"/>
        <end position="157"/>
    </location>
</feature>
<dbReference type="EMBL" id="BLLK01000058">
    <property type="protein sequence ID" value="GFH57530.1"/>
    <property type="molecule type" value="Genomic_DNA"/>
</dbReference>
<feature type="transmembrane region" description="Helical" evidence="1">
    <location>
        <begin position="104"/>
        <end position="122"/>
    </location>
</feature>
<organism evidence="2 3">
    <name type="scientific">Chaetoceros tenuissimus</name>
    <dbReference type="NCBI Taxonomy" id="426638"/>
    <lineage>
        <taxon>Eukaryota</taxon>
        <taxon>Sar</taxon>
        <taxon>Stramenopiles</taxon>
        <taxon>Ochrophyta</taxon>
        <taxon>Bacillariophyta</taxon>
        <taxon>Coscinodiscophyceae</taxon>
        <taxon>Chaetocerotophycidae</taxon>
        <taxon>Chaetocerotales</taxon>
        <taxon>Chaetocerotaceae</taxon>
        <taxon>Chaetoceros</taxon>
    </lineage>
</organism>
<sequence>MVNVNNYLNLVGYIINVFVTAFASPIFGFPDNAELSEKYQTLVTPSGFTFAIWGVIFLSQLIFTVAQMFSKYSSEQSVQIFDYWYFVACIFQSAWTFAFGYEIIWLSVVCMGGILVSLYQIVNLQNGLDTDAATFWLFQFPFSIHCGWIAAAFGVNFNVWPVSAGIQNIAIPYVTLIYAVGVAIYALFGFGGPDYTIPSVLMWALFGITAELKNPKDSIVRSFSEGQIASFRHVCTWLIVLLAVATAAVGGYKIFKKRNTEQGDYQRI</sequence>
<reference evidence="2 3" key="1">
    <citation type="journal article" date="2021" name="Sci. Rep.">
        <title>The genome of the diatom Chaetoceros tenuissimus carries an ancient integrated fragment of an extant virus.</title>
        <authorList>
            <person name="Hongo Y."/>
            <person name="Kimura K."/>
            <person name="Takaki Y."/>
            <person name="Yoshida Y."/>
            <person name="Baba S."/>
            <person name="Kobayashi G."/>
            <person name="Nagasaki K."/>
            <person name="Hano T."/>
            <person name="Tomaru Y."/>
        </authorList>
    </citation>
    <scope>NUCLEOTIDE SEQUENCE [LARGE SCALE GENOMIC DNA]</scope>
    <source>
        <strain evidence="2 3">NIES-3715</strain>
    </source>
</reference>
<keyword evidence="3" id="KW-1185">Reference proteome</keyword>
<name>A0AAD3HBJ3_9STRA</name>
<keyword evidence="1" id="KW-1133">Transmembrane helix</keyword>
<evidence type="ECO:0000256" key="1">
    <source>
        <dbReference type="SAM" id="Phobius"/>
    </source>
</evidence>
<keyword evidence="1" id="KW-0812">Transmembrane</keyword>
<keyword evidence="1" id="KW-0472">Membrane</keyword>
<accession>A0AAD3HBJ3</accession>
<evidence type="ECO:0000313" key="2">
    <source>
        <dbReference type="EMBL" id="GFH57530.1"/>
    </source>
</evidence>
<dbReference type="PANTHER" id="PTHR33802:SF2">
    <property type="entry name" value="EF-HAND DOMAIN-CONTAINING PROTEIN"/>
    <property type="match status" value="1"/>
</dbReference>
<feature type="transmembrane region" description="Helical" evidence="1">
    <location>
        <begin position="230"/>
        <end position="252"/>
    </location>
</feature>
<evidence type="ECO:0000313" key="3">
    <source>
        <dbReference type="Proteomes" id="UP001054902"/>
    </source>
</evidence>
<dbReference type="Proteomes" id="UP001054902">
    <property type="component" value="Unassembled WGS sequence"/>
</dbReference>
<feature type="transmembrane region" description="Helical" evidence="1">
    <location>
        <begin position="7"/>
        <end position="27"/>
    </location>
</feature>
<comment type="caution">
    <text evidence="2">The sequence shown here is derived from an EMBL/GenBank/DDBJ whole genome shotgun (WGS) entry which is preliminary data.</text>
</comment>
<proteinExistence type="predicted"/>
<dbReference type="AlphaFoldDB" id="A0AAD3HBJ3"/>
<dbReference type="PANTHER" id="PTHR33802">
    <property type="entry name" value="SI:CH211-161H7.5-RELATED"/>
    <property type="match status" value="1"/>
</dbReference>
<feature type="transmembrane region" description="Helical" evidence="1">
    <location>
        <begin position="47"/>
        <end position="69"/>
    </location>
</feature>
<feature type="transmembrane region" description="Helical" evidence="1">
    <location>
        <begin position="169"/>
        <end position="188"/>
    </location>
</feature>